<proteinExistence type="predicted"/>
<keyword evidence="3" id="KW-1185">Reference proteome</keyword>
<evidence type="ECO:0008006" key="4">
    <source>
        <dbReference type="Google" id="ProtNLM"/>
    </source>
</evidence>
<protein>
    <recommendedName>
        <fullName evidence="4">Transmembrane protein</fullName>
    </recommendedName>
</protein>
<evidence type="ECO:0000313" key="2">
    <source>
        <dbReference type="EMBL" id="EGG19673.1"/>
    </source>
</evidence>
<dbReference type="RefSeq" id="XP_004357967.1">
    <property type="nucleotide sequence ID" value="XM_004357910.1"/>
</dbReference>
<keyword evidence="1" id="KW-0812">Transmembrane</keyword>
<accession>F4PY13</accession>
<dbReference type="KEGG" id="dfa:DFA_00251"/>
<reference evidence="3" key="1">
    <citation type="journal article" date="2011" name="Genome Res.">
        <title>Phylogeny-wide analysis of social amoeba genomes highlights ancient origins for complex intercellular communication.</title>
        <authorList>
            <person name="Heidel A.J."/>
            <person name="Lawal H.M."/>
            <person name="Felder M."/>
            <person name="Schilde C."/>
            <person name="Helps N.R."/>
            <person name="Tunggal B."/>
            <person name="Rivero F."/>
            <person name="John U."/>
            <person name="Schleicher M."/>
            <person name="Eichinger L."/>
            <person name="Platzer M."/>
            <person name="Noegel A.A."/>
            <person name="Schaap P."/>
            <person name="Gloeckner G."/>
        </authorList>
    </citation>
    <scope>NUCLEOTIDE SEQUENCE [LARGE SCALE GENOMIC DNA]</scope>
    <source>
        <strain evidence="3">SH3</strain>
    </source>
</reference>
<dbReference type="AlphaFoldDB" id="F4PY13"/>
<gene>
    <name evidence="2" type="ORF">DFA_00251</name>
</gene>
<evidence type="ECO:0000313" key="3">
    <source>
        <dbReference type="Proteomes" id="UP000007797"/>
    </source>
</evidence>
<dbReference type="EMBL" id="GL883014">
    <property type="protein sequence ID" value="EGG19673.1"/>
    <property type="molecule type" value="Genomic_DNA"/>
</dbReference>
<keyword evidence="1" id="KW-0472">Membrane</keyword>
<feature type="transmembrane region" description="Helical" evidence="1">
    <location>
        <begin position="12"/>
        <end position="35"/>
    </location>
</feature>
<dbReference type="GeneID" id="14871498"/>
<sequence length="449" mass="52554">MNPTGWRILLEAFLFTLPMMIAIFLSTESFIWVVVQQFVFKMVVPLYEDFNNKTRGGKKDVSKIWVSSCPFLRLKRFKHFVNVSATNNHVVGTFEHSVESIFQMVHNDPSSKSNQSAIDVLEYLLSEANLKKKRRIRYIEEIALGLSDLQWDVLLDYCLKNSTESKVISILFKVLPFIELTKPSSSSYPEEILVANGLAIHLLTNFRTDMVDLYYEARVHSLFLKMLRNETNNGEFNIVQRASILFFNKFGYHDIKHSIKGFSTEEKTQALVLLDSHYQSCSSLIIPSSFIRLYYRYNSDKENPLFNQQFVLVFWFLFSINFSPCNDDGETTVYSRVNLFLFYATIEYVLNKVCAYTKALTKRNMTDWRFIPEAGSIFLHFTTIAFYFIFNVLVDTKYRVWTLVYVFLQTIYPFILDGYSNDHIQPYFKNLAKYKDSFKPVPDGFTFVQ</sequence>
<evidence type="ECO:0000256" key="1">
    <source>
        <dbReference type="SAM" id="Phobius"/>
    </source>
</evidence>
<keyword evidence="1" id="KW-1133">Transmembrane helix</keyword>
<organism evidence="2 3">
    <name type="scientific">Cavenderia fasciculata</name>
    <name type="common">Slime mold</name>
    <name type="synonym">Dictyostelium fasciculatum</name>
    <dbReference type="NCBI Taxonomy" id="261658"/>
    <lineage>
        <taxon>Eukaryota</taxon>
        <taxon>Amoebozoa</taxon>
        <taxon>Evosea</taxon>
        <taxon>Eumycetozoa</taxon>
        <taxon>Dictyostelia</taxon>
        <taxon>Acytosteliales</taxon>
        <taxon>Cavenderiaceae</taxon>
        <taxon>Cavenderia</taxon>
    </lineage>
</organism>
<feature type="transmembrane region" description="Helical" evidence="1">
    <location>
        <begin position="370"/>
        <end position="394"/>
    </location>
</feature>
<feature type="transmembrane region" description="Helical" evidence="1">
    <location>
        <begin position="400"/>
        <end position="419"/>
    </location>
</feature>
<name>F4PY13_CACFS</name>
<dbReference type="Proteomes" id="UP000007797">
    <property type="component" value="Unassembled WGS sequence"/>
</dbReference>